<feature type="binding site" evidence="1">
    <location>
        <position position="186"/>
    </location>
    <ligand>
        <name>Fe cation</name>
        <dbReference type="ChEBI" id="CHEBI:24875"/>
        <label>1</label>
    </ligand>
</feature>
<evidence type="ECO:0000259" key="4">
    <source>
        <dbReference type="PROSITE" id="PS50905"/>
    </source>
</evidence>
<keyword evidence="2" id="KW-0409">Iron storage</keyword>
<proteinExistence type="evidence at transcript level"/>
<dbReference type="AlphaFoldDB" id="B8RIT4"/>
<keyword evidence="1 2" id="KW-0479">Metal-binding</keyword>
<evidence type="ECO:0000256" key="3">
    <source>
        <dbReference type="SAM" id="SignalP"/>
    </source>
</evidence>
<name>B8RIT4_CULTA</name>
<sequence length="224" mass="25261">MKYTLLAVALVAGICLAQADDGCETNAVNCNALFSSVAHAERDLEIFTNQQLEKSFDFLLLSYVFDQYKLDRPGFEKLYRTISDKAWEDTQGLIKYRSKRGLVVELNGLQNATDNVLETRTLKTMNRGVLLNTDEMGSLKLALAYEKALALESHRIHKKISHAHGEGQVYDPDVAHYLDEEIIEYQSGVIRDLTGHIHNLQSILGESTRDLGLHLFDEYLAKAQ</sequence>
<evidence type="ECO:0000256" key="1">
    <source>
        <dbReference type="PIRSR" id="PIRSR601519-1"/>
    </source>
</evidence>
<dbReference type="EMBL" id="EZ000358">
    <property type="protein sequence ID" value="ACJ64232.1"/>
    <property type="molecule type" value="mRNA"/>
</dbReference>
<dbReference type="PANTHER" id="PTHR11431:SF51">
    <property type="entry name" value="FERRITIN"/>
    <property type="match status" value="1"/>
</dbReference>
<dbReference type="SUPFAM" id="SSF47240">
    <property type="entry name" value="Ferritin-like"/>
    <property type="match status" value="1"/>
</dbReference>
<dbReference type="PANTHER" id="PTHR11431">
    <property type="entry name" value="FERRITIN"/>
    <property type="match status" value="1"/>
</dbReference>
<comment type="similarity">
    <text evidence="2">Belongs to the ferritin family.</text>
</comment>
<dbReference type="InterPro" id="IPR001519">
    <property type="entry name" value="Ferritin"/>
</dbReference>
<reference evidence="5" key="1">
    <citation type="submission" date="2008-11" db="EMBL/GenBank/DDBJ databases">
        <title>The salivary gland transcriptome of the West Nile mosquito vector, Culex tarsalis, with characterization of protein family possibly acquired by horizontal transfer.</title>
        <authorList>
            <person name="Calvo E."/>
            <person name="Sanchez-Vargas I."/>
            <person name="Favreau A.J."/>
            <person name="Barbian K.D."/>
            <person name="Pham V.M."/>
            <person name="Olson K.E."/>
            <person name="Ribeiro J.M.C."/>
        </authorList>
    </citation>
    <scope>NUCLEOTIDE SEQUENCE</scope>
    <source>
        <tissue evidence="5">Salivary glands</tissue>
    </source>
</reference>
<keyword evidence="1 2" id="KW-0408">Iron</keyword>
<feature type="domain" description="Ferritin-like diiron" evidence="4">
    <location>
        <begin position="34"/>
        <end position="204"/>
    </location>
</feature>
<comment type="function">
    <text evidence="2">Stores iron in a soluble, non-toxic, readily available form. Important for iron homeostasis. Iron is taken up in the ferrous form and deposited as ferric hydroxides after oxidation.</text>
</comment>
<keyword evidence="3" id="KW-0732">Signal</keyword>
<dbReference type="CDD" id="cd01056">
    <property type="entry name" value="Euk_Ferritin"/>
    <property type="match status" value="1"/>
</dbReference>
<dbReference type="InterPro" id="IPR012347">
    <property type="entry name" value="Ferritin-like"/>
</dbReference>
<accession>B8RIT4</accession>
<protein>
    <recommendedName>
        <fullName evidence="2">Ferritin</fullName>
    </recommendedName>
</protein>
<evidence type="ECO:0000313" key="5">
    <source>
        <dbReference type="EMBL" id="ACJ64232.1"/>
    </source>
</evidence>
<feature type="chain" id="PRO_5002878354" description="Ferritin" evidence="3">
    <location>
        <begin position="20"/>
        <end position="224"/>
    </location>
</feature>
<dbReference type="InterPro" id="IPR009078">
    <property type="entry name" value="Ferritin-like_SF"/>
</dbReference>
<feature type="signal peptide" evidence="3">
    <location>
        <begin position="1"/>
        <end position="19"/>
    </location>
</feature>
<dbReference type="Gene3D" id="1.20.1260.10">
    <property type="match status" value="1"/>
</dbReference>
<feature type="binding site" evidence="1">
    <location>
        <position position="146"/>
    </location>
    <ligand>
        <name>Fe cation</name>
        <dbReference type="ChEBI" id="CHEBI:24875"/>
        <label>1</label>
    </ligand>
</feature>
<dbReference type="GO" id="GO:0008199">
    <property type="term" value="F:ferric iron binding"/>
    <property type="evidence" value="ECO:0007669"/>
    <property type="project" value="InterPro"/>
</dbReference>
<dbReference type="GO" id="GO:0006879">
    <property type="term" value="P:intracellular iron ion homeostasis"/>
    <property type="evidence" value="ECO:0007669"/>
    <property type="project" value="UniProtKB-KW"/>
</dbReference>
<dbReference type="PROSITE" id="PS50905">
    <property type="entry name" value="FERRITIN_LIKE"/>
    <property type="match status" value="1"/>
</dbReference>
<dbReference type="InterPro" id="IPR009040">
    <property type="entry name" value="Ferritin-like_diiron"/>
</dbReference>
<dbReference type="GO" id="GO:0006826">
    <property type="term" value="P:iron ion transport"/>
    <property type="evidence" value="ECO:0007669"/>
    <property type="project" value="InterPro"/>
</dbReference>
<dbReference type="GO" id="GO:0008198">
    <property type="term" value="F:ferrous iron binding"/>
    <property type="evidence" value="ECO:0007669"/>
    <property type="project" value="TreeGrafter"/>
</dbReference>
<evidence type="ECO:0000256" key="2">
    <source>
        <dbReference type="RuleBase" id="RU361145"/>
    </source>
</evidence>
<organism evidence="5">
    <name type="scientific">Culex tarsalis</name>
    <name type="common">Encephalitis mosquito</name>
    <dbReference type="NCBI Taxonomy" id="7177"/>
    <lineage>
        <taxon>Eukaryota</taxon>
        <taxon>Metazoa</taxon>
        <taxon>Ecdysozoa</taxon>
        <taxon>Arthropoda</taxon>
        <taxon>Hexapoda</taxon>
        <taxon>Insecta</taxon>
        <taxon>Pterygota</taxon>
        <taxon>Neoptera</taxon>
        <taxon>Endopterygota</taxon>
        <taxon>Diptera</taxon>
        <taxon>Nematocera</taxon>
        <taxon>Culicoidea</taxon>
        <taxon>Culicidae</taxon>
        <taxon>Culicinae</taxon>
        <taxon>Culicini</taxon>
        <taxon>Culex</taxon>
        <taxon>Culex</taxon>
    </lineage>
</organism>
<dbReference type="GO" id="GO:0005737">
    <property type="term" value="C:cytoplasm"/>
    <property type="evidence" value="ECO:0007669"/>
    <property type="project" value="TreeGrafter"/>
</dbReference>